<gene>
    <name evidence="1" type="ORF">H4S07_001581</name>
</gene>
<organism evidence="1 2">
    <name type="scientific">Coemansia furcata</name>
    <dbReference type="NCBI Taxonomy" id="417177"/>
    <lineage>
        <taxon>Eukaryota</taxon>
        <taxon>Fungi</taxon>
        <taxon>Fungi incertae sedis</taxon>
        <taxon>Zoopagomycota</taxon>
        <taxon>Kickxellomycotina</taxon>
        <taxon>Kickxellomycetes</taxon>
        <taxon>Kickxellales</taxon>
        <taxon>Kickxellaceae</taxon>
        <taxon>Coemansia</taxon>
    </lineage>
</organism>
<accession>A0ACC1LM24</accession>
<proteinExistence type="predicted"/>
<evidence type="ECO:0000313" key="2">
    <source>
        <dbReference type="Proteomes" id="UP001140096"/>
    </source>
</evidence>
<name>A0ACC1LM24_9FUNG</name>
<protein>
    <submittedName>
        <fullName evidence="1">Uncharacterized protein</fullName>
    </submittedName>
</protein>
<dbReference type="EMBL" id="JANBUP010000277">
    <property type="protein sequence ID" value="KAJ2812170.1"/>
    <property type="molecule type" value="Genomic_DNA"/>
</dbReference>
<reference evidence="1" key="1">
    <citation type="submission" date="2022-07" db="EMBL/GenBank/DDBJ databases">
        <title>Phylogenomic reconstructions and comparative analyses of Kickxellomycotina fungi.</title>
        <authorList>
            <person name="Reynolds N.K."/>
            <person name="Stajich J.E."/>
            <person name="Barry K."/>
            <person name="Grigoriev I.V."/>
            <person name="Crous P."/>
            <person name="Smith M.E."/>
        </authorList>
    </citation>
    <scope>NUCLEOTIDE SEQUENCE</scope>
    <source>
        <strain evidence="1">CBS 102833</strain>
    </source>
</reference>
<keyword evidence="2" id="KW-1185">Reference proteome</keyword>
<dbReference type="Proteomes" id="UP001140096">
    <property type="component" value="Unassembled WGS sequence"/>
</dbReference>
<evidence type="ECO:0000313" key="1">
    <source>
        <dbReference type="EMBL" id="KAJ2812170.1"/>
    </source>
</evidence>
<comment type="caution">
    <text evidence="1">The sequence shown here is derived from an EMBL/GenBank/DDBJ whole genome shotgun (WGS) entry which is preliminary data.</text>
</comment>
<sequence length="858" mass="91868">MASVEDSWVVVDKTTSGTLRAKASHESLYASDDDDNVGQSAAGARIHVRADRPGASSLAPELMSWLNNAASESSTALPLANRNSSTSKCSYRTNSSSAASRQNRLSSRRSSISDPTDTTAAESSNSHHRCSSESLDGADCLQLDALPTEGMFVVKVVEVRQVGATRPMNLQCAAQVADERFVIPHVMTRPKDYNTWSAKMDDTFVFDVSRQFTFNLSVYATAVAPTPVQRVAGGLPHRLSMATRRHVGRNSIASDSAPSLSTNSGSSTKTTAKIRAGIRRIFGTRPGGEADAAYAGYTATGGGDAALGSDHVVATAEATDDQGRRIEVQQHAPGLESMADLASALPSEEQQQQKPTPARVARLSTLLPTRARTSTVVSAAAAFGRGRAASSVSNASSINSTGSATAAAAGMTQPVGELFLDLRVERRDKRRATFILPAVNQEQVAMRGGAHVEMAVVLEFGVIVHETNAERQRRLQRAEAAEAAQQRAVAEQKWDAADESDRAPRLRSPLSVFTRSGRLSTWRRYWAELSASHVMFFDSEADISPVASVPLLHLAGAGVPSSDLVSIGPGGIELRLSPAAMTDRHRRTSAFPRPHVDHDRTLTAANMAAAAAQGTLAKGNGDNDDDDDMDAFSDWQCRVYLLLDTLAERDRWLGELNTVAVPSAVKARQRMRERRRAVEAATAAAEQQQPPQQNQAQDGFLSKHLVVAKALEKMSMAQTAYAKKVFVDSSASGGHRVVSLSSRVPDDVDDATLIEASDAVRKPVAMAFGKPATFSLTISPDAHPQPQPPAKKRLRGGAARRRSNSVADLSSAAIKPTPPLRRKGSGASTVLEVVGKAMERRPGTVSRRFLFVWNVNEI</sequence>